<dbReference type="EMBL" id="CM001752">
    <property type="protein sequence ID" value="KJB81986.1"/>
    <property type="molecule type" value="Genomic_DNA"/>
</dbReference>
<dbReference type="PANTHER" id="PTHR34198">
    <property type="entry name" value="OS01G0175100 PROTEIN"/>
    <property type="match status" value="1"/>
</dbReference>
<accession>A0A0D2VEZ3</accession>
<dbReference type="OrthoDB" id="1913905at2759"/>
<dbReference type="AlphaFoldDB" id="A0A0D2VEZ3"/>
<dbReference type="PANTHER" id="PTHR34198:SF21">
    <property type="entry name" value="PROTEIN, PUTATIVE-RELATED"/>
    <property type="match status" value="1"/>
</dbReference>
<evidence type="ECO:0000256" key="1">
    <source>
        <dbReference type="SAM" id="MobiDB-lite"/>
    </source>
</evidence>
<name>A0A0D2VEZ3_GOSRA</name>
<reference evidence="2 3" key="1">
    <citation type="journal article" date="2012" name="Nature">
        <title>Repeated polyploidization of Gossypium genomes and the evolution of spinnable cotton fibres.</title>
        <authorList>
            <person name="Paterson A.H."/>
            <person name="Wendel J.F."/>
            <person name="Gundlach H."/>
            <person name="Guo H."/>
            <person name="Jenkins J."/>
            <person name="Jin D."/>
            <person name="Llewellyn D."/>
            <person name="Showmaker K.C."/>
            <person name="Shu S."/>
            <person name="Udall J."/>
            <person name="Yoo M.J."/>
            <person name="Byers R."/>
            <person name="Chen W."/>
            <person name="Doron-Faigenboim A."/>
            <person name="Duke M.V."/>
            <person name="Gong L."/>
            <person name="Grimwood J."/>
            <person name="Grover C."/>
            <person name="Grupp K."/>
            <person name="Hu G."/>
            <person name="Lee T.H."/>
            <person name="Li J."/>
            <person name="Lin L."/>
            <person name="Liu T."/>
            <person name="Marler B.S."/>
            <person name="Page J.T."/>
            <person name="Roberts A.W."/>
            <person name="Romanel E."/>
            <person name="Sanders W.S."/>
            <person name="Szadkowski E."/>
            <person name="Tan X."/>
            <person name="Tang H."/>
            <person name="Xu C."/>
            <person name="Wang J."/>
            <person name="Wang Z."/>
            <person name="Zhang D."/>
            <person name="Zhang L."/>
            <person name="Ashrafi H."/>
            <person name="Bedon F."/>
            <person name="Bowers J.E."/>
            <person name="Brubaker C.L."/>
            <person name="Chee P.W."/>
            <person name="Das S."/>
            <person name="Gingle A.R."/>
            <person name="Haigler C.H."/>
            <person name="Harker D."/>
            <person name="Hoffmann L.V."/>
            <person name="Hovav R."/>
            <person name="Jones D.C."/>
            <person name="Lemke C."/>
            <person name="Mansoor S."/>
            <person name="ur Rahman M."/>
            <person name="Rainville L.N."/>
            <person name="Rambani A."/>
            <person name="Reddy U.K."/>
            <person name="Rong J.K."/>
            <person name="Saranga Y."/>
            <person name="Scheffler B.E."/>
            <person name="Scheffler J.A."/>
            <person name="Stelly D.M."/>
            <person name="Triplett B.A."/>
            <person name="Van Deynze A."/>
            <person name="Vaslin M.F."/>
            <person name="Waghmare V.N."/>
            <person name="Walford S.A."/>
            <person name="Wright R.J."/>
            <person name="Zaki E.A."/>
            <person name="Zhang T."/>
            <person name="Dennis E.S."/>
            <person name="Mayer K.F."/>
            <person name="Peterson D.G."/>
            <person name="Rokhsar D.S."/>
            <person name="Wang X."/>
            <person name="Schmutz J."/>
        </authorList>
    </citation>
    <scope>NUCLEOTIDE SEQUENCE [LARGE SCALE GENOMIC DNA]</scope>
</reference>
<feature type="region of interest" description="Disordered" evidence="1">
    <location>
        <begin position="17"/>
        <end position="91"/>
    </location>
</feature>
<protein>
    <submittedName>
        <fullName evidence="2">Uncharacterized protein</fullName>
    </submittedName>
</protein>
<dbReference type="Gramene" id="KJB81986">
    <property type="protein sequence ID" value="KJB81986"/>
    <property type="gene ID" value="B456_013G232900"/>
</dbReference>
<dbReference type="KEGG" id="gra:105784304"/>
<dbReference type="eggNOG" id="ENOG502S79U">
    <property type="taxonomic scope" value="Eukaryota"/>
</dbReference>
<sequence>MATNLLTFRPAGIYASAIPGHTKQDPNRRKSNPSPSSTNWWGPLFGMSSEPDYFDSDNKTDFKEKREVEPGTDTAQKSIRSKFSPGSFTEEKARQLRMMTTNTSSFHDAMYHSAIASRLASDFKDCSDL</sequence>
<organism evidence="2 3">
    <name type="scientific">Gossypium raimondii</name>
    <name type="common">Peruvian cotton</name>
    <name type="synonym">Gossypium klotzschianum subsp. raimondii</name>
    <dbReference type="NCBI Taxonomy" id="29730"/>
    <lineage>
        <taxon>Eukaryota</taxon>
        <taxon>Viridiplantae</taxon>
        <taxon>Streptophyta</taxon>
        <taxon>Embryophyta</taxon>
        <taxon>Tracheophyta</taxon>
        <taxon>Spermatophyta</taxon>
        <taxon>Magnoliopsida</taxon>
        <taxon>eudicotyledons</taxon>
        <taxon>Gunneridae</taxon>
        <taxon>Pentapetalae</taxon>
        <taxon>rosids</taxon>
        <taxon>malvids</taxon>
        <taxon>Malvales</taxon>
        <taxon>Malvaceae</taxon>
        <taxon>Malvoideae</taxon>
        <taxon>Gossypium</taxon>
    </lineage>
</organism>
<proteinExistence type="predicted"/>
<gene>
    <name evidence="2" type="ORF">B456_013G232900</name>
</gene>
<keyword evidence="3" id="KW-1185">Reference proteome</keyword>
<dbReference type="STRING" id="29730.A0A0D2VEZ3"/>
<evidence type="ECO:0000313" key="2">
    <source>
        <dbReference type="EMBL" id="KJB81986.1"/>
    </source>
</evidence>
<dbReference type="OMA" id="YHEVMYH"/>
<feature type="compositionally biased region" description="Basic and acidic residues" evidence="1">
    <location>
        <begin position="56"/>
        <end position="69"/>
    </location>
</feature>
<dbReference type="Proteomes" id="UP000032304">
    <property type="component" value="Chromosome 13"/>
</dbReference>
<evidence type="ECO:0000313" key="3">
    <source>
        <dbReference type="Proteomes" id="UP000032304"/>
    </source>
</evidence>